<sequence length="38" mass="4353">MNIESLKYFLSVEKYNSFSLAAEELCISQSSLSKHIKN</sequence>
<dbReference type="PATRIC" id="fig|545697.3.peg.1331"/>
<feature type="domain" description="HTH lysR-type" evidence="1">
    <location>
        <begin position="1"/>
        <end position="38"/>
    </location>
</feature>
<evidence type="ECO:0000313" key="3">
    <source>
        <dbReference type="Proteomes" id="UP000010420"/>
    </source>
</evidence>
<accession>L1QHQ3</accession>
<evidence type="ECO:0000259" key="1">
    <source>
        <dbReference type="PROSITE" id="PS50931"/>
    </source>
</evidence>
<dbReference type="GO" id="GO:0003700">
    <property type="term" value="F:DNA-binding transcription factor activity"/>
    <property type="evidence" value="ECO:0007669"/>
    <property type="project" value="InterPro"/>
</dbReference>
<name>L1QHQ3_9CLOT</name>
<dbReference type="InterPro" id="IPR036388">
    <property type="entry name" value="WH-like_DNA-bd_sf"/>
</dbReference>
<gene>
    <name evidence="2" type="ORF">HMPREF0216_01354</name>
</gene>
<dbReference type="InterPro" id="IPR036390">
    <property type="entry name" value="WH_DNA-bd_sf"/>
</dbReference>
<dbReference type="RefSeq" id="WP_005212533.1">
    <property type="nucleotide sequence ID" value="NZ_KB291626.1"/>
</dbReference>
<keyword evidence="3" id="KW-1185">Reference proteome</keyword>
<proteinExistence type="predicted"/>
<dbReference type="Gene3D" id="1.10.10.10">
    <property type="entry name" value="Winged helix-like DNA-binding domain superfamily/Winged helix DNA-binding domain"/>
    <property type="match status" value="1"/>
</dbReference>
<dbReference type="HOGENOM" id="CLU_039613_20_14_9"/>
<reference evidence="2 3" key="1">
    <citation type="submission" date="2012-05" db="EMBL/GenBank/DDBJ databases">
        <authorList>
            <person name="Weinstock G."/>
            <person name="Sodergren E."/>
            <person name="Lobos E.A."/>
            <person name="Fulton L."/>
            <person name="Fulton R."/>
            <person name="Courtney L."/>
            <person name="Fronick C."/>
            <person name="O'Laughlin M."/>
            <person name="Godfrey J."/>
            <person name="Wilson R.M."/>
            <person name="Miner T."/>
            <person name="Farmer C."/>
            <person name="Delehaunty K."/>
            <person name="Cordes M."/>
            <person name="Minx P."/>
            <person name="Tomlinson C."/>
            <person name="Chen J."/>
            <person name="Wollam A."/>
            <person name="Pepin K.H."/>
            <person name="Bhonagiri V."/>
            <person name="Zhang X."/>
            <person name="Suruliraj S."/>
            <person name="Warren W."/>
            <person name="Mitreva M."/>
            <person name="Mardis E.R."/>
            <person name="Wilson R.K."/>
        </authorList>
    </citation>
    <scope>NUCLEOTIDE SEQUENCE [LARGE SCALE GENOMIC DNA]</scope>
    <source>
        <strain evidence="2 3">DSM 1785</strain>
    </source>
</reference>
<dbReference type="Proteomes" id="UP000010420">
    <property type="component" value="Unassembled WGS sequence"/>
</dbReference>
<dbReference type="OrthoDB" id="1652954at2"/>
<dbReference type="SUPFAM" id="SSF46785">
    <property type="entry name" value="Winged helix' DNA-binding domain"/>
    <property type="match status" value="1"/>
</dbReference>
<protein>
    <recommendedName>
        <fullName evidence="1">HTH lysR-type domain-containing protein</fullName>
    </recommendedName>
</protein>
<dbReference type="PROSITE" id="PS50931">
    <property type="entry name" value="HTH_LYSR"/>
    <property type="match status" value="1"/>
</dbReference>
<dbReference type="EMBL" id="AMEZ01000034">
    <property type="protein sequence ID" value="EKY27544.1"/>
    <property type="molecule type" value="Genomic_DNA"/>
</dbReference>
<organism evidence="2 3">
    <name type="scientific">Clostridium celatum DSM 1785</name>
    <dbReference type="NCBI Taxonomy" id="545697"/>
    <lineage>
        <taxon>Bacteria</taxon>
        <taxon>Bacillati</taxon>
        <taxon>Bacillota</taxon>
        <taxon>Clostridia</taxon>
        <taxon>Eubacteriales</taxon>
        <taxon>Clostridiaceae</taxon>
        <taxon>Clostridium</taxon>
    </lineage>
</organism>
<dbReference type="Pfam" id="PF00126">
    <property type="entry name" value="HTH_1"/>
    <property type="match status" value="1"/>
</dbReference>
<evidence type="ECO:0000313" key="2">
    <source>
        <dbReference type="EMBL" id="EKY27544.1"/>
    </source>
</evidence>
<dbReference type="InterPro" id="IPR000847">
    <property type="entry name" value="LysR_HTH_N"/>
</dbReference>
<comment type="caution">
    <text evidence="2">The sequence shown here is derived from an EMBL/GenBank/DDBJ whole genome shotgun (WGS) entry which is preliminary data.</text>
</comment>
<dbReference type="AlphaFoldDB" id="L1QHQ3"/>